<dbReference type="GO" id="GO:0005524">
    <property type="term" value="F:ATP binding"/>
    <property type="evidence" value="ECO:0007669"/>
    <property type="project" value="UniProtKB-UniRule"/>
</dbReference>
<dbReference type="PROSITE" id="PS50011">
    <property type="entry name" value="PROTEIN_KINASE_DOM"/>
    <property type="match status" value="1"/>
</dbReference>
<dbReference type="FunFam" id="1.10.510.10:FF:000021">
    <property type="entry name" value="Serine/threonine protein kinase"/>
    <property type="match status" value="1"/>
</dbReference>
<keyword evidence="9" id="KW-0472">Membrane</keyword>
<feature type="compositionally biased region" description="Basic and acidic residues" evidence="8">
    <location>
        <begin position="1"/>
        <end position="12"/>
    </location>
</feature>
<evidence type="ECO:0000256" key="4">
    <source>
        <dbReference type="ARBA" id="ARBA00022741"/>
    </source>
</evidence>
<feature type="region of interest" description="Disordered" evidence="8">
    <location>
        <begin position="338"/>
        <end position="357"/>
    </location>
</feature>
<proteinExistence type="predicted"/>
<evidence type="ECO:0000256" key="8">
    <source>
        <dbReference type="SAM" id="MobiDB-lite"/>
    </source>
</evidence>
<dbReference type="InParanoid" id="A0A517SDR9"/>
<dbReference type="PROSITE" id="PS00108">
    <property type="entry name" value="PROTEIN_KINASE_ST"/>
    <property type="match status" value="1"/>
</dbReference>
<evidence type="ECO:0000256" key="7">
    <source>
        <dbReference type="PROSITE-ProRule" id="PRU10141"/>
    </source>
</evidence>
<dbReference type="Proteomes" id="UP000315700">
    <property type="component" value="Chromosome"/>
</dbReference>
<evidence type="ECO:0000256" key="9">
    <source>
        <dbReference type="SAM" id="Phobius"/>
    </source>
</evidence>
<evidence type="ECO:0000256" key="1">
    <source>
        <dbReference type="ARBA" id="ARBA00012513"/>
    </source>
</evidence>
<evidence type="ECO:0000256" key="3">
    <source>
        <dbReference type="ARBA" id="ARBA00022679"/>
    </source>
</evidence>
<sequence>MRDQIPPEKDSALELSPGSPGTDPTVRYADGNVDDDSVPQNSDFKGGVRIAPKRLGKYELHGRIGSGGMGVVYKGFDPDLSRMVAIKVLQPHLAQSEVARRRFQREARAAAAISHENVLTIHSVEEQDQVPFLVMEFVSGMSLKEYILRRGSLPSLEIIRLSAQVANGLAAAHGQGVIHRDIKPGNVMLHDGETRVRLMDFGLARVTHDNSDLTSHDQTVGTPAYMSPEQIHGGPIDARSDLYSLGCVIYCMATGQSPFHGGSYAETVHRILDFKPPRLQQISPLIPPVVSDLVDHLLAKRPEDRFQSAEEVSDILTHLVSVLNQTASGELETAIRREPVARPGDGSSAKHVRRKDRNRGSRAVVGAGIALIALVAAALALWWNRGQEKAGPAGGVTISPPATSPPRLASVIVGRGPDATCATLAEAVERIASAGVITIQNGGVYEEAISLSGLDAVTIRGEAGVVLRPAQADAEESSVIAIKDCRDLRIEGLRLESTGKKGRTLSLQGDLSGIAFDDCEFFHVGEASDLSLVNVKALERADQKSVRFHRSRFQRGPGKGYCVSVEARDGTVMAVECEECRFRSKGSLFYLGLGARKATLRRNLFLEGDTGVLLRFRPWKGSEQIDISNNTFLGVRYWLSWMDSTVGPGAASGGMGARLANNLILGGTRTLGPDAQWETMLATWTIQSNYWEQDEGTTSTADRGGRLAMMFPSFDIPNRTDESAGSFLRPADGSLLGSQGAGGDLPTFIGAVEPVEAGSSSPSPPSPPGESSG</sequence>
<keyword evidence="5 11" id="KW-0418">Kinase</keyword>
<dbReference type="EC" id="2.7.11.1" evidence="1"/>
<name>A0A517SDR9_9PLAN</name>
<feature type="domain" description="Protein kinase" evidence="10">
    <location>
        <begin position="58"/>
        <end position="321"/>
    </location>
</feature>
<dbReference type="SUPFAM" id="SSF56112">
    <property type="entry name" value="Protein kinase-like (PK-like)"/>
    <property type="match status" value="1"/>
</dbReference>
<feature type="region of interest" description="Disordered" evidence="8">
    <location>
        <begin position="1"/>
        <end position="42"/>
    </location>
</feature>
<dbReference type="OrthoDB" id="216567at2"/>
<accession>A0A517SDR9</accession>
<dbReference type="AlphaFoldDB" id="A0A517SDR9"/>
<dbReference type="Gene3D" id="1.10.510.10">
    <property type="entry name" value="Transferase(Phosphotransferase) domain 1"/>
    <property type="match status" value="1"/>
</dbReference>
<dbReference type="Pfam" id="PF00069">
    <property type="entry name" value="Pkinase"/>
    <property type="match status" value="1"/>
</dbReference>
<dbReference type="CDD" id="cd14014">
    <property type="entry name" value="STKc_PknB_like"/>
    <property type="match status" value="1"/>
</dbReference>
<dbReference type="InterPro" id="IPR017441">
    <property type="entry name" value="Protein_kinase_ATP_BS"/>
</dbReference>
<gene>
    <name evidence="11" type="primary">pknL</name>
    <name evidence="11" type="ORF">Pan44_23020</name>
</gene>
<dbReference type="SMART" id="SM00220">
    <property type="entry name" value="S_TKc"/>
    <property type="match status" value="1"/>
</dbReference>
<reference evidence="11 12" key="1">
    <citation type="submission" date="2019-02" db="EMBL/GenBank/DDBJ databases">
        <title>Deep-cultivation of Planctomycetes and their phenomic and genomic characterization uncovers novel biology.</title>
        <authorList>
            <person name="Wiegand S."/>
            <person name="Jogler M."/>
            <person name="Boedeker C."/>
            <person name="Pinto D."/>
            <person name="Vollmers J."/>
            <person name="Rivas-Marin E."/>
            <person name="Kohn T."/>
            <person name="Peeters S.H."/>
            <person name="Heuer A."/>
            <person name="Rast P."/>
            <person name="Oberbeckmann S."/>
            <person name="Bunk B."/>
            <person name="Jeske O."/>
            <person name="Meyerdierks A."/>
            <person name="Storesund J.E."/>
            <person name="Kallscheuer N."/>
            <person name="Luecker S."/>
            <person name="Lage O.M."/>
            <person name="Pohl T."/>
            <person name="Merkel B.J."/>
            <person name="Hornburger P."/>
            <person name="Mueller R.-W."/>
            <person name="Bruemmer F."/>
            <person name="Labrenz M."/>
            <person name="Spormann A.M."/>
            <person name="Op den Camp H."/>
            <person name="Overmann J."/>
            <person name="Amann R."/>
            <person name="Jetten M.S.M."/>
            <person name="Mascher T."/>
            <person name="Medema M.H."/>
            <person name="Devos D.P."/>
            <person name="Kaster A.-K."/>
            <person name="Ovreas L."/>
            <person name="Rohde M."/>
            <person name="Galperin M.Y."/>
            <person name="Jogler C."/>
        </authorList>
    </citation>
    <scope>NUCLEOTIDE SEQUENCE [LARGE SCALE GENOMIC DNA]</scope>
    <source>
        <strain evidence="11 12">Pan44</strain>
    </source>
</reference>
<organism evidence="11 12">
    <name type="scientific">Caulifigura coniformis</name>
    <dbReference type="NCBI Taxonomy" id="2527983"/>
    <lineage>
        <taxon>Bacteria</taxon>
        <taxon>Pseudomonadati</taxon>
        <taxon>Planctomycetota</taxon>
        <taxon>Planctomycetia</taxon>
        <taxon>Planctomycetales</taxon>
        <taxon>Planctomycetaceae</taxon>
        <taxon>Caulifigura</taxon>
    </lineage>
</organism>
<dbReference type="InterPro" id="IPR000719">
    <property type="entry name" value="Prot_kinase_dom"/>
</dbReference>
<feature type="region of interest" description="Disordered" evidence="8">
    <location>
        <begin position="737"/>
        <end position="773"/>
    </location>
</feature>
<keyword evidence="4 7" id="KW-0547">Nucleotide-binding</keyword>
<dbReference type="KEGG" id="ccos:Pan44_23020"/>
<keyword evidence="2" id="KW-0723">Serine/threonine-protein kinase</keyword>
<dbReference type="PANTHER" id="PTHR43289:SF6">
    <property type="entry name" value="SERINE_THREONINE-PROTEIN KINASE NEKL-3"/>
    <property type="match status" value="1"/>
</dbReference>
<keyword evidence="9" id="KW-0812">Transmembrane</keyword>
<feature type="compositionally biased region" description="Pro residues" evidence="8">
    <location>
        <begin position="762"/>
        <end position="773"/>
    </location>
</feature>
<dbReference type="PROSITE" id="PS00107">
    <property type="entry name" value="PROTEIN_KINASE_ATP"/>
    <property type="match status" value="1"/>
</dbReference>
<dbReference type="SUPFAM" id="SSF51126">
    <property type="entry name" value="Pectin lyase-like"/>
    <property type="match status" value="1"/>
</dbReference>
<evidence type="ECO:0000313" key="11">
    <source>
        <dbReference type="EMBL" id="QDT54274.1"/>
    </source>
</evidence>
<dbReference type="Gene3D" id="2.160.20.10">
    <property type="entry name" value="Single-stranded right-handed beta-helix, Pectin lyase-like"/>
    <property type="match status" value="1"/>
</dbReference>
<dbReference type="InterPro" id="IPR011050">
    <property type="entry name" value="Pectin_lyase_fold/virulence"/>
</dbReference>
<evidence type="ECO:0000256" key="6">
    <source>
        <dbReference type="ARBA" id="ARBA00022840"/>
    </source>
</evidence>
<evidence type="ECO:0000256" key="5">
    <source>
        <dbReference type="ARBA" id="ARBA00022777"/>
    </source>
</evidence>
<dbReference type="PANTHER" id="PTHR43289">
    <property type="entry name" value="MITOGEN-ACTIVATED PROTEIN KINASE KINASE KINASE 20-RELATED"/>
    <property type="match status" value="1"/>
</dbReference>
<protein>
    <recommendedName>
        <fullName evidence="1">non-specific serine/threonine protein kinase</fullName>
        <ecNumber evidence="1">2.7.11.1</ecNumber>
    </recommendedName>
</protein>
<evidence type="ECO:0000256" key="2">
    <source>
        <dbReference type="ARBA" id="ARBA00022527"/>
    </source>
</evidence>
<dbReference type="EMBL" id="CP036271">
    <property type="protein sequence ID" value="QDT54274.1"/>
    <property type="molecule type" value="Genomic_DNA"/>
</dbReference>
<dbReference type="GO" id="GO:0004674">
    <property type="term" value="F:protein serine/threonine kinase activity"/>
    <property type="evidence" value="ECO:0007669"/>
    <property type="project" value="UniProtKB-KW"/>
</dbReference>
<evidence type="ECO:0000259" key="10">
    <source>
        <dbReference type="PROSITE" id="PS50011"/>
    </source>
</evidence>
<dbReference type="InterPro" id="IPR011009">
    <property type="entry name" value="Kinase-like_dom_sf"/>
</dbReference>
<keyword evidence="9" id="KW-1133">Transmembrane helix</keyword>
<dbReference type="Gene3D" id="3.30.200.20">
    <property type="entry name" value="Phosphorylase Kinase, domain 1"/>
    <property type="match status" value="1"/>
</dbReference>
<dbReference type="RefSeq" id="WP_145030150.1">
    <property type="nucleotide sequence ID" value="NZ_CP036271.1"/>
</dbReference>
<keyword evidence="3 11" id="KW-0808">Transferase</keyword>
<feature type="transmembrane region" description="Helical" evidence="9">
    <location>
        <begin position="363"/>
        <end position="383"/>
    </location>
</feature>
<dbReference type="InterPro" id="IPR012334">
    <property type="entry name" value="Pectin_lyas_fold"/>
</dbReference>
<keyword evidence="12" id="KW-1185">Reference proteome</keyword>
<evidence type="ECO:0000313" key="12">
    <source>
        <dbReference type="Proteomes" id="UP000315700"/>
    </source>
</evidence>
<keyword evidence="6 7" id="KW-0067">ATP-binding</keyword>
<feature type="binding site" evidence="7">
    <location>
        <position position="87"/>
    </location>
    <ligand>
        <name>ATP</name>
        <dbReference type="ChEBI" id="CHEBI:30616"/>
    </ligand>
</feature>
<dbReference type="InterPro" id="IPR008271">
    <property type="entry name" value="Ser/Thr_kinase_AS"/>
</dbReference>